<evidence type="ECO:0000256" key="2">
    <source>
        <dbReference type="ARBA" id="ARBA00023015"/>
    </source>
</evidence>
<keyword evidence="6" id="KW-0862">Zinc</keyword>
<dbReference type="SUPFAM" id="SSF54171">
    <property type="entry name" value="DNA-binding domain"/>
    <property type="match status" value="1"/>
</dbReference>
<dbReference type="SMART" id="SM00355">
    <property type="entry name" value="ZnF_C2H2"/>
    <property type="match status" value="2"/>
</dbReference>
<evidence type="ECO:0000313" key="11">
    <source>
        <dbReference type="Proteomes" id="UP001642360"/>
    </source>
</evidence>
<organism evidence="10 11">
    <name type="scientific">Ilex paraguariensis</name>
    <name type="common">yerba mate</name>
    <dbReference type="NCBI Taxonomy" id="185542"/>
    <lineage>
        <taxon>Eukaryota</taxon>
        <taxon>Viridiplantae</taxon>
        <taxon>Streptophyta</taxon>
        <taxon>Embryophyta</taxon>
        <taxon>Tracheophyta</taxon>
        <taxon>Spermatophyta</taxon>
        <taxon>Magnoliopsida</taxon>
        <taxon>eudicotyledons</taxon>
        <taxon>Gunneridae</taxon>
        <taxon>Pentapetalae</taxon>
        <taxon>asterids</taxon>
        <taxon>campanulids</taxon>
        <taxon>Aquifoliales</taxon>
        <taxon>Aquifoliaceae</taxon>
        <taxon>Ilex</taxon>
    </lineage>
</organism>
<dbReference type="GO" id="GO:0008270">
    <property type="term" value="F:zinc ion binding"/>
    <property type="evidence" value="ECO:0007669"/>
    <property type="project" value="UniProtKB-KW"/>
</dbReference>
<dbReference type="InterPro" id="IPR037472">
    <property type="entry name" value="MBD8"/>
</dbReference>
<dbReference type="PANTHER" id="PTHR37701:SF19">
    <property type="entry name" value="METHYL-CPG-BINDING DOMAIN PROTEIN"/>
    <property type="match status" value="1"/>
</dbReference>
<proteinExistence type="predicted"/>
<keyword evidence="6" id="KW-0863">Zinc-finger</keyword>
<accession>A0ABC8TX35</accession>
<dbReference type="GO" id="GO:0003677">
    <property type="term" value="F:DNA binding"/>
    <property type="evidence" value="ECO:0007669"/>
    <property type="project" value="UniProtKB-KW"/>
</dbReference>
<keyword evidence="2" id="KW-0805">Transcription regulation</keyword>
<evidence type="ECO:0000256" key="1">
    <source>
        <dbReference type="ARBA" id="ARBA00004123"/>
    </source>
</evidence>
<sequence>MLTLPTHPQPPYPKLESLTYIDIGKLSQSELQALSLCSDSAFDLRGTDDVVIPQINRSIFNESAGSRKQTYSRLRSSSAAGHPPPPLPGLLPSPRPPPSIDPENKFIINSLKQLIGEEPISNSQRNDREIVHVNSDRHVVSNTQVLPIVQHSGVLVKKRKRDRKSKGNMLLENGVRIELDIVNKNGVAVDLEALANSDDLYGAELRKRTMGLNNEAEVLGFLSGLEGQWGSRRKKRRIVDASEFGDALPISWKLLLGLKRREGRVSVYCRRYISPTGQQFVSCKEVSAFLQSHFGLNDASQPTDLMATSIHQAHKVASHSQHAGFIHNDDDIRHDMISNSTLASSSLSGAHENEVSLVEIGNLAEVQVRDIFDCYKCNLTFDEKNDYLQHLMSYHQKTTRRYRLGKSVGDGVIIKDGKYECQFCHKVFQERRSYNGHVGIHVRNYVRGSEELLAPVTAQKSSEDGLPSRISKMDALIEIAQNSILETSSPGPTDKPNSGSSLTKLNVEQMSAAHTDDEVNLGSGHSEMELEDCIANRALDQELNQYDSKYAITDGEVMKFGDTWDFENVNVGCTNNLDHPKLDEEENCGNIQVETGFENRHVKPNHNVIEDRVGQTIEENILQNGVADVSVPHVQSSICFPAFNAVSNKGENEYGTSQKLDNITGFEELKLDEIEPFQYSFVNEQEPHSLPEVSMDLANDAGIEEGFNSSVRFESEAVMFNMDDRHQVTTLCVWCRTEFNHEAIDSEAQSDSIGFMCPTCKAKISGHLNCGLSMNAHSF</sequence>
<evidence type="ECO:0000256" key="6">
    <source>
        <dbReference type="PROSITE-ProRule" id="PRU00042"/>
    </source>
</evidence>
<dbReference type="Proteomes" id="UP001642360">
    <property type="component" value="Unassembled WGS sequence"/>
</dbReference>
<evidence type="ECO:0000256" key="5">
    <source>
        <dbReference type="ARBA" id="ARBA00023242"/>
    </source>
</evidence>
<feature type="compositionally biased region" description="Polar residues" evidence="7">
    <location>
        <begin position="63"/>
        <end position="74"/>
    </location>
</feature>
<comment type="caution">
    <text evidence="10">The sequence shown here is derived from an EMBL/GenBank/DDBJ whole genome shotgun (WGS) entry which is preliminary data.</text>
</comment>
<protein>
    <submittedName>
        <fullName evidence="10">Uncharacterized protein</fullName>
    </submittedName>
</protein>
<feature type="compositionally biased region" description="Pro residues" evidence="7">
    <location>
        <begin position="82"/>
        <end position="100"/>
    </location>
</feature>
<feature type="domain" description="MBD" evidence="9">
    <location>
        <begin position="238"/>
        <end position="310"/>
    </location>
</feature>
<reference evidence="10 11" key="1">
    <citation type="submission" date="2024-02" db="EMBL/GenBank/DDBJ databases">
        <authorList>
            <person name="Vignale AGUSTIN F."/>
            <person name="Sosa J E."/>
            <person name="Modenutti C."/>
        </authorList>
    </citation>
    <scope>NUCLEOTIDE SEQUENCE [LARGE SCALE GENOMIC DNA]</scope>
</reference>
<dbReference type="EMBL" id="CAUOFW020006280">
    <property type="protein sequence ID" value="CAK9174036.1"/>
    <property type="molecule type" value="Genomic_DNA"/>
</dbReference>
<dbReference type="PROSITE" id="PS50157">
    <property type="entry name" value="ZINC_FINGER_C2H2_2"/>
    <property type="match status" value="1"/>
</dbReference>
<evidence type="ECO:0000259" key="8">
    <source>
        <dbReference type="PROSITE" id="PS50157"/>
    </source>
</evidence>
<evidence type="ECO:0000259" key="9">
    <source>
        <dbReference type="PROSITE" id="PS50982"/>
    </source>
</evidence>
<keyword evidence="4" id="KW-0804">Transcription</keyword>
<dbReference type="PROSITE" id="PS00028">
    <property type="entry name" value="ZINC_FINGER_C2H2_1"/>
    <property type="match status" value="2"/>
</dbReference>
<evidence type="ECO:0000256" key="4">
    <source>
        <dbReference type="ARBA" id="ARBA00023163"/>
    </source>
</evidence>
<dbReference type="Gene3D" id="3.30.160.60">
    <property type="entry name" value="Classic Zinc Finger"/>
    <property type="match status" value="1"/>
</dbReference>
<gene>
    <name evidence="10" type="ORF">ILEXP_LOCUS43776</name>
</gene>
<dbReference type="PANTHER" id="PTHR37701">
    <property type="entry name" value="METHYL-CPG-BINDING DOMAIN-CONTAINING PROTEIN 8"/>
    <property type="match status" value="1"/>
</dbReference>
<evidence type="ECO:0000313" key="10">
    <source>
        <dbReference type="EMBL" id="CAK9174036.1"/>
    </source>
</evidence>
<evidence type="ECO:0000256" key="7">
    <source>
        <dbReference type="SAM" id="MobiDB-lite"/>
    </source>
</evidence>
<feature type="region of interest" description="Disordered" evidence="7">
    <location>
        <begin position="63"/>
        <end position="103"/>
    </location>
</feature>
<keyword evidence="6" id="KW-0479">Metal-binding</keyword>
<keyword evidence="5" id="KW-0539">Nucleus</keyword>
<name>A0ABC8TX35_9AQUA</name>
<dbReference type="AlphaFoldDB" id="A0ABC8TX35"/>
<dbReference type="InterPro" id="IPR016177">
    <property type="entry name" value="DNA-bd_dom_sf"/>
</dbReference>
<evidence type="ECO:0000256" key="3">
    <source>
        <dbReference type="ARBA" id="ARBA00023125"/>
    </source>
</evidence>
<comment type="subcellular location">
    <subcellularLocation>
        <location evidence="1">Nucleus</location>
    </subcellularLocation>
</comment>
<feature type="domain" description="C2H2-type" evidence="8">
    <location>
        <begin position="419"/>
        <end position="446"/>
    </location>
</feature>
<keyword evidence="3" id="KW-0238">DNA-binding</keyword>
<dbReference type="InterPro" id="IPR001739">
    <property type="entry name" value="Methyl_CpG_DNA-bd"/>
</dbReference>
<dbReference type="GO" id="GO:0005634">
    <property type="term" value="C:nucleus"/>
    <property type="evidence" value="ECO:0007669"/>
    <property type="project" value="UniProtKB-SubCell"/>
</dbReference>
<dbReference type="PROSITE" id="PS50982">
    <property type="entry name" value="MBD"/>
    <property type="match status" value="1"/>
</dbReference>
<keyword evidence="11" id="KW-1185">Reference proteome</keyword>
<dbReference type="InterPro" id="IPR013087">
    <property type="entry name" value="Znf_C2H2_type"/>
</dbReference>